<dbReference type="PANTHER" id="PTHR37804">
    <property type="entry name" value="CDAA REGULATORY PROTEIN CDAR"/>
    <property type="match status" value="1"/>
</dbReference>
<dbReference type="EMBL" id="JACWFH010000038">
    <property type="protein sequence ID" value="MBY0099542.1"/>
    <property type="molecule type" value="Genomic_DNA"/>
</dbReference>
<protein>
    <submittedName>
        <fullName evidence="1">YbbR-like domain-containing protein</fullName>
    </submittedName>
</protein>
<dbReference type="RefSeq" id="WP_221875761.1">
    <property type="nucleotide sequence ID" value="NZ_JACWFH010000038.1"/>
</dbReference>
<reference evidence="1 2" key="1">
    <citation type="submission" date="2020-07" db="EMBL/GenBank/DDBJ databases">
        <title>Fungal Genomes of the International Space Station.</title>
        <authorList>
            <person name="Seuylemezian A."/>
            <person name="Singh N.K."/>
            <person name="Wood J."/>
            <person name="Venkateswaran K."/>
        </authorList>
    </citation>
    <scope>NUCLEOTIDE SEQUENCE [LARGE SCALE GENOMIC DNA]</scope>
    <source>
        <strain evidence="1 2">PL-B2</strain>
    </source>
</reference>
<dbReference type="Gene3D" id="2.170.120.30">
    <property type="match status" value="2"/>
</dbReference>
<evidence type="ECO:0000313" key="2">
    <source>
        <dbReference type="Proteomes" id="UP000769780"/>
    </source>
</evidence>
<dbReference type="CDD" id="cd20206">
    <property type="entry name" value="YbbR"/>
    <property type="match status" value="1"/>
</dbReference>
<dbReference type="Gene3D" id="2.170.120.40">
    <property type="entry name" value="YbbR-like domain"/>
    <property type="match status" value="2"/>
</dbReference>
<organism evidence="1 2">
    <name type="scientific">Mesobacillus maritimus</name>
    <dbReference type="NCBI Taxonomy" id="1643336"/>
    <lineage>
        <taxon>Bacteria</taxon>
        <taxon>Bacillati</taxon>
        <taxon>Bacillota</taxon>
        <taxon>Bacilli</taxon>
        <taxon>Bacillales</taxon>
        <taxon>Bacillaceae</taxon>
        <taxon>Mesobacillus</taxon>
    </lineage>
</organism>
<dbReference type="PANTHER" id="PTHR37804:SF1">
    <property type="entry name" value="CDAA REGULATORY PROTEIN CDAR"/>
    <property type="match status" value="1"/>
</dbReference>
<dbReference type="InterPro" id="IPR012505">
    <property type="entry name" value="YbbR"/>
</dbReference>
<gene>
    <name evidence="1" type="ORF">H0185_22585</name>
</gene>
<evidence type="ECO:0000313" key="1">
    <source>
        <dbReference type="EMBL" id="MBY0099542.1"/>
    </source>
</evidence>
<keyword evidence="2" id="KW-1185">Reference proteome</keyword>
<dbReference type="InterPro" id="IPR053154">
    <property type="entry name" value="c-di-AMP_regulator"/>
</dbReference>
<dbReference type="Pfam" id="PF07949">
    <property type="entry name" value="YbbR"/>
    <property type="match status" value="3"/>
</dbReference>
<accession>A0ABS7KBB4</accession>
<name>A0ABS7KBB4_9BACI</name>
<dbReference type="Proteomes" id="UP000769780">
    <property type="component" value="Unassembled WGS sequence"/>
</dbReference>
<sequence length="410" mass="44847">MDKWLDNPWFLRGVALLLAFLLFSSVPKTDPDKPGNINVPSNENTELISDVPVKSYYDSENLVVTGIPETVDVTIQGPRNIVQQAKALRDFEVYVDLTELEMGEHQIQINIRDISERLTVTIDPSNITVSIQERVTKDYPVDAEFNSTMIADGFISGAASIKPAKVKITGAKDVVDRINYVKANVNIGEKTRETISKGAEVLVLDKDMNKLDVIVDPRVVEVTIPVERSSKKVPIDIIPKGTPPEGVTIDSITSDVEEATITASPDILAEVKKVRVEVDVSNITEDSEVTLPIIISNGVVEVSPQTAKLTVKVKKQEEVTISDVPINVSGQAEDLEIEFIDPVNGRTSVQASGQTELVESLEPTNFELLIDISGLVEGEHSVDIQVSAPDEISWKLASQKANISITKKET</sequence>
<proteinExistence type="predicted"/>
<comment type="caution">
    <text evidence="1">The sequence shown here is derived from an EMBL/GenBank/DDBJ whole genome shotgun (WGS) entry which is preliminary data.</text>
</comment>